<accession>A0A7C4H7X2</accession>
<organism evidence="8">
    <name type="scientific">Thermofilum pendens</name>
    <dbReference type="NCBI Taxonomy" id="2269"/>
    <lineage>
        <taxon>Archaea</taxon>
        <taxon>Thermoproteota</taxon>
        <taxon>Thermoprotei</taxon>
        <taxon>Thermofilales</taxon>
        <taxon>Thermofilaceae</taxon>
        <taxon>Thermofilum</taxon>
    </lineage>
</organism>
<keyword evidence="4 5" id="KW-0413">Isomerase</keyword>
<dbReference type="EMBL" id="DTBQ01000103">
    <property type="protein sequence ID" value="HGM46847.1"/>
    <property type="molecule type" value="Genomic_DNA"/>
</dbReference>
<evidence type="ECO:0000259" key="7">
    <source>
        <dbReference type="Pfam" id="PF22023"/>
    </source>
</evidence>
<dbReference type="FunFam" id="3.30.70.2510:FF:000001">
    <property type="entry name" value="tRNA pseudouridine synthase Pus10"/>
    <property type="match status" value="1"/>
</dbReference>
<comment type="catalytic activity">
    <reaction evidence="5">
        <text>uridine(55) in tRNA = pseudouridine(55) in tRNA</text>
        <dbReference type="Rhea" id="RHEA:42532"/>
        <dbReference type="Rhea" id="RHEA-COMP:10101"/>
        <dbReference type="Rhea" id="RHEA-COMP:10102"/>
        <dbReference type="ChEBI" id="CHEBI:65314"/>
        <dbReference type="ChEBI" id="CHEBI:65315"/>
        <dbReference type="EC" id="5.4.99.25"/>
    </reaction>
</comment>
<evidence type="ECO:0000256" key="3">
    <source>
        <dbReference type="ARBA" id="ARBA00022884"/>
    </source>
</evidence>
<dbReference type="InterPro" id="IPR039894">
    <property type="entry name" value="Pus10-like"/>
</dbReference>
<dbReference type="Gene3D" id="3.30.70.2510">
    <property type="match status" value="1"/>
</dbReference>
<dbReference type="PANTHER" id="PTHR21568">
    <property type="entry name" value="TRNA PSEUDOURIDINE SYNTHASE PUS10"/>
    <property type="match status" value="1"/>
</dbReference>
<dbReference type="Pfam" id="PF22023">
    <property type="entry name" value="Pus10_THUMP_arc"/>
    <property type="match status" value="1"/>
</dbReference>
<sequence length="435" mass="49324">MEISEDLRKAEMILRDGVSLCDSCLGRLFGMRGYGLTNEQRGRAIKTLLLMKAFSQTSKATDKELVTILAESGFEPAQTLARRLKLPFEERRCYLCNNICEKTGEIAKILAESLRGYEFETFQIGVRLPLPVISREERLWRLYGLTDAESLKNEISREVGKALQALMGRSYAVEKPEMLVILDFRELSLEHLQVELHPSPLYICGRYLKLARGLPQNPWPYPDGRIAYNTSIEELIVAPMVKFFEASGAKFHAAGREDIDARTLGSGRPFVVELKKPKMRLLNLEELEKIINENAGGLIEVHQLRYCSGESVKKYKSLAELAKKTYVARVRFAGPVSVEKLAELERTMSGVVVEQRTPLRVLHRRVNKLRRKLVYRVEAKQLSPVEVEFTIEAQGGLYIKEFIHGDEGRTKPSVADFLGVPVESIELDVVNIEEP</sequence>
<evidence type="ECO:0000256" key="5">
    <source>
        <dbReference type="HAMAP-Rule" id="MF_01893"/>
    </source>
</evidence>
<dbReference type="GO" id="GO:0031119">
    <property type="term" value="P:tRNA pseudouridine synthesis"/>
    <property type="evidence" value="ECO:0007669"/>
    <property type="project" value="UniProtKB-UniRule"/>
</dbReference>
<dbReference type="EC" id="5.4.99.25" evidence="5"/>
<feature type="binding site" evidence="5">
    <location>
        <position position="398"/>
    </location>
    <ligand>
        <name>substrate</name>
    </ligand>
</feature>
<dbReference type="GO" id="GO:0160148">
    <property type="term" value="F:tRNA pseudouridine(55) synthase activity"/>
    <property type="evidence" value="ECO:0007669"/>
    <property type="project" value="UniProtKB-EC"/>
</dbReference>
<evidence type="ECO:0000259" key="6">
    <source>
        <dbReference type="Pfam" id="PF21238"/>
    </source>
</evidence>
<dbReference type="InterPro" id="IPR048741">
    <property type="entry name" value="Pus10-like_C"/>
</dbReference>
<evidence type="ECO:0000256" key="4">
    <source>
        <dbReference type="ARBA" id="ARBA00023235"/>
    </source>
</evidence>
<name>A0A7C4H7X2_THEPE</name>
<dbReference type="InterPro" id="IPR055174">
    <property type="entry name" value="Pus10_THUMP_arc"/>
</dbReference>
<gene>
    <name evidence="5" type="primary">pus10</name>
    <name evidence="8" type="ORF">ENU21_03715</name>
</gene>
<comment type="function">
    <text evidence="5">Responsible for synthesis of pseudouridine from uracil-54 and uracil-55 in the psi GC loop of transfer RNAs.</text>
</comment>
<comment type="catalytic activity">
    <reaction evidence="5">
        <text>uridine(54) in tRNA = pseudouridine(54) in tRNA</text>
        <dbReference type="Rhea" id="RHEA:57876"/>
        <dbReference type="Rhea" id="RHEA-COMP:10193"/>
        <dbReference type="Rhea" id="RHEA-COMP:14141"/>
        <dbReference type="ChEBI" id="CHEBI:65314"/>
        <dbReference type="ChEBI" id="CHEBI:65315"/>
    </reaction>
</comment>
<dbReference type="SUPFAM" id="SSF55120">
    <property type="entry name" value="Pseudouridine synthase"/>
    <property type="match status" value="1"/>
</dbReference>
<comment type="caution">
    <text evidence="8">The sequence shown here is derived from an EMBL/GenBank/DDBJ whole genome shotgun (WGS) entry which is preliminary data.</text>
</comment>
<dbReference type="Gene3D" id="3.30.70.3190">
    <property type="match status" value="1"/>
</dbReference>
<dbReference type="Pfam" id="PF21238">
    <property type="entry name" value="Pus10_C"/>
    <property type="match status" value="1"/>
</dbReference>
<keyword evidence="3 5" id="KW-0694">RNA-binding</keyword>
<dbReference type="PANTHER" id="PTHR21568:SF0">
    <property type="entry name" value="TRNA PSEUDOURIDINE SYNTHASE PUS10"/>
    <property type="match status" value="1"/>
</dbReference>
<protein>
    <recommendedName>
        <fullName evidence="5">tRNA pseudouridine synthase Pus10</fullName>
        <ecNumber evidence="5">5.4.99.25</ecNumber>
    </recommendedName>
    <alternativeName>
        <fullName evidence="5">tRNA pseudouridine 54/55 synthase</fullName>
        <shortName evidence="5">Psi54/55 synthase</shortName>
    </alternativeName>
</protein>
<dbReference type="HAMAP" id="MF_01893">
    <property type="entry name" value="Pus10_arch"/>
    <property type="match status" value="1"/>
</dbReference>
<reference evidence="8" key="1">
    <citation type="journal article" date="2020" name="mSystems">
        <title>Genome- and Community-Level Interaction Insights into Carbon Utilization and Element Cycling Functions of Hydrothermarchaeota in Hydrothermal Sediment.</title>
        <authorList>
            <person name="Zhou Z."/>
            <person name="Liu Y."/>
            <person name="Xu W."/>
            <person name="Pan J."/>
            <person name="Luo Z.H."/>
            <person name="Li M."/>
        </authorList>
    </citation>
    <scope>NUCLEOTIDE SEQUENCE</scope>
    <source>
        <strain evidence="8">SpSt-649</strain>
    </source>
</reference>
<dbReference type="InterPro" id="IPR005912">
    <property type="entry name" value="Pus10"/>
</dbReference>
<dbReference type="InterPro" id="IPR020103">
    <property type="entry name" value="PsdUridine_synth_cat_dom_sf"/>
</dbReference>
<evidence type="ECO:0000256" key="2">
    <source>
        <dbReference type="ARBA" id="ARBA00022694"/>
    </source>
</evidence>
<feature type="domain" description="Pus10-like C-terminal" evidence="6">
    <location>
        <begin position="202"/>
        <end position="433"/>
    </location>
</feature>
<feature type="binding site" evidence="5">
    <location>
        <position position="326"/>
    </location>
    <ligand>
        <name>substrate</name>
    </ligand>
</feature>
<feature type="active site" description="Nucleophile" evidence="5">
    <location>
        <position position="258"/>
    </location>
</feature>
<dbReference type="AlphaFoldDB" id="A0A7C4H7X2"/>
<proteinExistence type="inferred from homology"/>
<keyword evidence="2 5" id="KW-0819">tRNA processing</keyword>
<feature type="domain" description="Pus10 THUMP" evidence="7">
    <location>
        <begin position="107"/>
        <end position="183"/>
    </location>
</feature>
<comment type="similarity">
    <text evidence="1 5">Belongs to the pseudouridine synthase Pus10 family.</text>
</comment>
<dbReference type="NCBIfam" id="TIGR01213">
    <property type="entry name" value="pseudo_Pus10arc"/>
    <property type="match status" value="1"/>
</dbReference>
<evidence type="ECO:0000313" key="8">
    <source>
        <dbReference type="EMBL" id="HGM46847.1"/>
    </source>
</evidence>
<evidence type="ECO:0000256" key="1">
    <source>
        <dbReference type="ARBA" id="ARBA00009652"/>
    </source>
</evidence>
<dbReference type="GO" id="GO:0000049">
    <property type="term" value="F:tRNA binding"/>
    <property type="evidence" value="ECO:0007669"/>
    <property type="project" value="InterPro"/>
</dbReference>